<keyword evidence="4" id="KW-1185">Reference proteome</keyword>
<evidence type="ECO:0000256" key="2">
    <source>
        <dbReference type="SAM" id="Phobius"/>
    </source>
</evidence>
<dbReference type="EMBL" id="KN822952">
    <property type="protein sequence ID" value="KIO32737.1"/>
    <property type="molecule type" value="Genomic_DNA"/>
</dbReference>
<sequence length="318" mass="32886">TNVVCASNYNYLNNQEGQNPCLVAAYLQVPCSSEGKNYAVPALDVNQTYVGPSDLDANYCACSSVVYSLISACSQCQGHTWVSWSYWRGGCGQDMLTVGEYPLDIPVGTGVPAWAYQNVGLTDRWNQSLALPQVSVAPESTYYGTPTASISYHVSTAGDVATQTGATGAGVSQTGSPSTGSSKSNAGPIAGGVIGGIALLALIGALVWLLIRRRGKDALAPSPTAYYPPGGPQMGEADYPAAVDYGASYPATTSPTIFSGNSTTPNPPKLYDPEDPSTFPKTPASFGYESTAVTDSVMSPSHDGSTPVGGRYTGAAEI</sequence>
<gene>
    <name evidence="3" type="ORF">M407DRAFT_241235</name>
</gene>
<dbReference type="CDD" id="cd12087">
    <property type="entry name" value="TM_EGFR-like"/>
    <property type="match status" value="1"/>
</dbReference>
<keyword evidence="2" id="KW-1133">Transmembrane helix</keyword>
<name>A0A0C3MG99_9AGAM</name>
<keyword evidence="2" id="KW-0472">Membrane</keyword>
<protein>
    <submittedName>
        <fullName evidence="3">Uncharacterized protein</fullName>
    </submittedName>
</protein>
<feature type="transmembrane region" description="Helical" evidence="2">
    <location>
        <begin position="189"/>
        <end position="211"/>
    </location>
</feature>
<dbReference type="AlphaFoldDB" id="A0A0C3MG99"/>
<dbReference type="HOGENOM" id="CLU_053888_2_0_1"/>
<feature type="non-terminal residue" evidence="3">
    <location>
        <position position="1"/>
    </location>
</feature>
<feature type="compositionally biased region" description="Polar residues" evidence="1">
    <location>
        <begin position="254"/>
        <end position="264"/>
    </location>
</feature>
<evidence type="ECO:0000313" key="3">
    <source>
        <dbReference type="EMBL" id="KIO32737.1"/>
    </source>
</evidence>
<keyword evidence="2" id="KW-0812">Transmembrane</keyword>
<feature type="region of interest" description="Disordered" evidence="1">
    <location>
        <begin position="165"/>
        <end position="184"/>
    </location>
</feature>
<feature type="compositionally biased region" description="Polar residues" evidence="1">
    <location>
        <begin position="291"/>
        <end position="304"/>
    </location>
</feature>
<accession>A0A0C3MG99</accession>
<dbReference type="STRING" id="1051891.A0A0C3MG99"/>
<organism evidence="3 4">
    <name type="scientific">Tulasnella calospora MUT 4182</name>
    <dbReference type="NCBI Taxonomy" id="1051891"/>
    <lineage>
        <taxon>Eukaryota</taxon>
        <taxon>Fungi</taxon>
        <taxon>Dikarya</taxon>
        <taxon>Basidiomycota</taxon>
        <taxon>Agaricomycotina</taxon>
        <taxon>Agaricomycetes</taxon>
        <taxon>Cantharellales</taxon>
        <taxon>Tulasnellaceae</taxon>
        <taxon>Tulasnella</taxon>
    </lineage>
</organism>
<proteinExistence type="predicted"/>
<reference evidence="4" key="2">
    <citation type="submission" date="2015-01" db="EMBL/GenBank/DDBJ databases">
        <title>Evolutionary Origins and Diversification of the Mycorrhizal Mutualists.</title>
        <authorList>
            <consortium name="DOE Joint Genome Institute"/>
            <consortium name="Mycorrhizal Genomics Consortium"/>
            <person name="Kohler A."/>
            <person name="Kuo A."/>
            <person name="Nagy L.G."/>
            <person name="Floudas D."/>
            <person name="Copeland A."/>
            <person name="Barry K.W."/>
            <person name="Cichocki N."/>
            <person name="Veneault-Fourrey C."/>
            <person name="LaButti K."/>
            <person name="Lindquist E.A."/>
            <person name="Lipzen A."/>
            <person name="Lundell T."/>
            <person name="Morin E."/>
            <person name="Murat C."/>
            <person name="Riley R."/>
            <person name="Ohm R."/>
            <person name="Sun H."/>
            <person name="Tunlid A."/>
            <person name="Henrissat B."/>
            <person name="Grigoriev I.V."/>
            <person name="Hibbett D.S."/>
            <person name="Martin F."/>
        </authorList>
    </citation>
    <scope>NUCLEOTIDE SEQUENCE [LARGE SCALE GENOMIC DNA]</scope>
    <source>
        <strain evidence="4">MUT 4182</strain>
    </source>
</reference>
<dbReference type="OrthoDB" id="2526171at2759"/>
<reference evidence="3 4" key="1">
    <citation type="submission" date="2014-04" db="EMBL/GenBank/DDBJ databases">
        <authorList>
            <consortium name="DOE Joint Genome Institute"/>
            <person name="Kuo A."/>
            <person name="Girlanda M."/>
            <person name="Perotto S."/>
            <person name="Kohler A."/>
            <person name="Nagy L.G."/>
            <person name="Floudas D."/>
            <person name="Copeland A."/>
            <person name="Barry K.W."/>
            <person name="Cichocki N."/>
            <person name="Veneault-Fourrey C."/>
            <person name="LaButti K."/>
            <person name="Lindquist E.A."/>
            <person name="Lipzen A."/>
            <person name="Lundell T."/>
            <person name="Morin E."/>
            <person name="Murat C."/>
            <person name="Sun H."/>
            <person name="Tunlid A."/>
            <person name="Henrissat B."/>
            <person name="Grigoriev I.V."/>
            <person name="Hibbett D.S."/>
            <person name="Martin F."/>
            <person name="Nordberg H.P."/>
            <person name="Cantor M.N."/>
            <person name="Hua S.X."/>
        </authorList>
    </citation>
    <scope>NUCLEOTIDE SEQUENCE [LARGE SCALE GENOMIC DNA]</scope>
    <source>
        <strain evidence="3 4">MUT 4182</strain>
    </source>
</reference>
<evidence type="ECO:0000256" key="1">
    <source>
        <dbReference type="SAM" id="MobiDB-lite"/>
    </source>
</evidence>
<feature type="region of interest" description="Disordered" evidence="1">
    <location>
        <begin position="254"/>
        <end position="318"/>
    </location>
</feature>
<evidence type="ECO:0000313" key="4">
    <source>
        <dbReference type="Proteomes" id="UP000054248"/>
    </source>
</evidence>
<dbReference type="Proteomes" id="UP000054248">
    <property type="component" value="Unassembled WGS sequence"/>
</dbReference>